<reference evidence="1 2" key="1">
    <citation type="submission" date="2014-04" db="EMBL/GenBank/DDBJ databases">
        <authorList>
            <consortium name="DOE Joint Genome Institute"/>
            <person name="Kuo A."/>
            <person name="Kohler A."/>
            <person name="Nagy L.G."/>
            <person name="Floudas D."/>
            <person name="Copeland A."/>
            <person name="Barry K.W."/>
            <person name="Cichocki N."/>
            <person name="Veneault-Fourrey C."/>
            <person name="LaButti K."/>
            <person name="Lindquist E.A."/>
            <person name="Lipzen A."/>
            <person name="Lundell T."/>
            <person name="Morin E."/>
            <person name="Murat C."/>
            <person name="Sun H."/>
            <person name="Tunlid A."/>
            <person name="Henrissat B."/>
            <person name="Grigoriev I.V."/>
            <person name="Hibbett D.S."/>
            <person name="Martin F."/>
            <person name="Nordberg H.P."/>
            <person name="Cantor M.N."/>
            <person name="Hua S.X."/>
        </authorList>
    </citation>
    <scope>NUCLEOTIDE SEQUENCE [LARGE SCALE GENOMIC DNA]</scope>
    <source>
        <strain evidence="1 2">Foug A</strain>
    </source>
</reference>
<dbReference type="InParanoid" id="A0A0C2ZWW7"/>
<evidence type="ECO:0000313" key="2">
    <source>
        <dbReference type="Proteomes" id="UP000053989"/>
    </source>
</evidence>
<reference evidence="2" key="2">
    <citation type="submission" date="2015-01" db="EMBL/GenBank/DDBJ databases">
        <title>Evolutionary Origins and Diversification of the Mycorrhizal Mutualists.</title>
        <authorList>
            <consortium name="DOE Joint Genome Institute"/>
            <consortium name="Mycorrhizal Genomics Consortium"/>
            <person name="Kohler A."/>
            <person name="Kuo A."/>
            <person name="Nagy L.G."/>
            <person name="Floudas D."/>
            <person name="Copeland A."/>
            <person name="Barry K.W."/>
            <person name="Cichocki N."/>
            <person name="Veneault-Fourrey C."/>
            <person name="LaButti K."/>
            <person name="Lindquist E.A."/>
            <person name="Lipzen A."/>
            <person name="Lundell T."/>
            <person name="Morin E."/>
            <person name="Murat C."/>
            <person name="Riley R."/>
            <person name="Ohm R."/>
            <person name="Sun H."/>
            <person name="Tunlid A."/>
            <person name="Henrissat B."/>
            <person name="Grigoriev I.V."/>
            <person name="Hibbett D.S."/>
            <person name="Martin F."/>
        </authorList>
    </citation>
    <scope>NUCLEOTIDE SEQUENCE [LARGE SCALE GENOMIC DNA]</scope>
    <source>
        <strain evidence="2">Foug A</strain>
    </source>
</reference>
<dbReference type="Proteomes" id="UP000053989">
    <property type="component" value="Unassembled WGS sequence"/>
</dbReference>
<accession>A0A0C2ZWW7</accession>
<gene>
    <name evidence="1" type="ORF">SCLCIDRAFT_1211972</name>
</gene>
<evidence type="ECO:0000313" key="1">
    <source>
        <dbReference type="EMBL" id="KIM65958.1"/>
    </source>
</evidence>
<dbReference type="HOGENOM" id="CLU_2984745_0_0_1"/>
<dbReference type="AlphaFoldDB" id="A0A0C2ZWW7"/>
<proteinExistence type="predicted"/>
<sequence>MALLPLRHRRTYPFGVMKVDRLAIPPSVLFSLWFTSCSASSLGSSTNLQLHFLAGEPCY</sequence>
<dbReference type="EMBL" id="KN822020">
    <property type="protein sequence ID" value="KIM65958.1"/>
    <property type="molecule type" value="Genomic_DNA"/>
</dbReference>
<name>A0A0C2ZWW7_9AGAM</name>
<keyword evidence="2" id="KW-1185">Reference proteome</keyword>
<organism evidence="1 2">
    <name type="scientific">Scleroderma citrinum Foug A</name>
    <dbReference type="NCBI Taxonomy" id="1036808"/>
    <lineage>
        <taxon>Eukaryota</taxon>
        <taxon>Fungi</taxon>
        <taxon>Dikarya</taxon>
        <taxon>Basidiomycota</taxon>
        <taxon>Agaricomycotina</taxon>
        <taxon>Agaricomycetes</taxon>
        <taxon>Agaricomycetidae</taxon>
        <taxon>Boletales</taxon>
        <taxon>Sclerodermatineae</taxon>
        <taxon>Sclerodermataceae</taxon>
        <taxon>Scleroderma</taxon>
    </lineage>
</organism>
<protein>
    <submittedName>
        <fullName evidence="1">Uncharacterized protein</fullName>
    </submittedName>
</protein>